<dbReference type="GO" id="GO:0006177">
    <property type="term" value="P:GMP biosynthetic process"/>
    <property type="evidence" value="ECO:0007669"/>
    <property type="project" value="UniProtKB-KW"/>
</dbReference>
<dbReference type="EMBL" id="MLJW01000131">
    <property type="protein sequence ID" value="OIQ97519.1"/>
    <property type="molecule type" value="Genomic_DNA"/>
</dbReference>
<keyword evidence="7" id="KW-0658">Purine biosynthesis</keyword>
<keyword evidence="5" id="KW-0677">Repeat</keyword>
<comment type="catalytic activity">
    <reaction evidence="12">
        <text>IMP + NAD(+) + H2O = XMP + NADH + H(+)</text>
        <dbReference type="Rhea" id="RHEA:11708"/>
        <dbReference type="ChEBI" id="CHEBI:15377"/>
        <dbReference type="ChEBI" id="CHEBI:15378"/>
        <dbReference type="ChEBI" id="CHEBI:57464"/>
        <dbReference type="ChEBI" id="CHEBI:57540"/>
        <dbReference type="ChEBI" id="CHEBI:57945"/>
        <dbReference type="ChEBI" id="CHEBI:58053"/>
        <dbReference type="EC" id="1.1.1.205"/>
    </reaction>
</comment>
<evidence type="ECO:0000256" key="5">
    <source>
        <dbReference type="ARBA" id="ARBA00022737"/>
    </source>
</evidence>
<evidence type="ECO:0000256" key="12">
    <source>
        <dbReference type="ARBA" id="ARBA00048028"/>
    </source>
</evidence>
<proteinExistence type="inferred from homology"/>
<keyword evidence="9 14" id="KW-0560">Oxidoreductase</keyword>
<evidence type="ECO:0000256" key="10">
    <source>
        <dbReference type="ARBA" id="ARBA00023027"/>
    </source>
</evidence>
<evidence type="ECO:0000256" key="1">
    <source>
        <dbReference type="ARBA" id="ARBA00001958"/>
    </source>
</evidence>
<dbReference type="Pfam" id="PF00571">
    <property type="entry name" value="CBS"/>
    <property type="match status" value="2"/>
</dbReference>
<dbReference type="NCBIfam" id="TIGR01302">
    <property type="entry name" value="IMP_dehydrog"/>
    <property type="match status" value="1"/>
</dbReference>
<dbReference type="InterPro" id="IPR001093">
    <property type="entry name" value="IMP_DH_GMPRt"/>
</dbReference>
<evidence type="ECO:0000256" key="2">
    <source>
        <dbReference type="ARBA" id="ARBA00005502"/>
    </source>
</evidence>
<evidence type="ECO:0000256" key="4">
    <source>
        <dbReference type="ARBA" id="ARBA00022723"/>
    </source>
</evidence>
<evidence type="ECO:0000256" key="3">
    <source>
        <dbReference type="ARBA" id="ARBA00011881"/>
    </source>
</evidence>
<accession>A0A1J5S020</accession>
<dbReference type="HAMAP" id="MF_01964">
    <property type="entry name" value="IMPDH"/>
    <property type="match status" value="1"/>
</dbReference>
<dbReference type="PANTHER" id="PTHR11911:SF111">
    <property type="entry name" value="INOSINE-5'-MONOPHOSPHATE DEHYDROGENASE"/>
    <property type="match status" value="1"/>
</dbReference>
<dbReference type="InterPro" id="IPR046342">
    <property type="entry name" value="CBS_dom_sf"/>
</dbReference>
<keyword evidence="8" id="KW-0630">Potassium</keyword>
<dbReference type="AlphaFoldDB" id="A0A1J5S020"/>
<dbReference type="SUPFAM" id="SSF51412">
    <property type="entry name" value="Inosine monophosphate dehydrogenase (IMPDH)"/>
    <property type="match status" value="1"/>
</dbReference>
<feature type="domain" description="CBS" evidence="13">
    <location>
        <begin position="151"/>
        <end position="209"/>
    </location>
</feature>
<sequence length="486" mass="51866">MRLLQQALTFDDVLLVPAHSNVLPREVSLATQLTRNIQLNIPLLSAAMDTVTEAPLAIALAQEGGLGFIHKNMTIMKQAAHVARVKRFESGVVNDPITIQSHMTVRDVLGLTRLHKISGIPVVDDGKIVGIVTNRDLRFETNLDQPIKNIMTPREKLVTVREGAAKDEVIRLLHQYRLERVLVIDAHDTLKGLITVKDIQKSTDHPYACKDAKGRLRVGAAVGVGEGTEDRVAALSDAGVDVIVVDTAHGHSQGVLDRVTWVKKNFPHIEVIGGNIATASAALALVDAGADGVKVGIGPGSICTTRIVAGVGVPQISAIANVEKALAGTGVPFIADGGIRFSGDISKAIAAGAYSVMLGGMFAGTEEAPGEIELFQGRSYKSYRGMGSIGAMEKGSSDRYFQDNNGNADKLVPEGIEGRVPYKGSVLAVIHQLMGGLRASMGYVGASNITEMRERAEFVQITSAGMRESHVHDVQITKEAPNYRVD</sequence>
<comment type="cofactor">
    <cofactor evidence="1">
        <name>K(+)</name>
        <dbReference type="ChEBI" id="CHEBI:29103"/>
    </cofactor>
</comment>
<keyword evidence="4" id="KW-0479">Metal-binding</keyword>
<evidence type="ECO:0000256" key="8">
    <source>
        <dbReference type="ARBA" id="ARBA00022958"/>
    </source>
</evidence>
<dbReference type="Pfam" id="PF00478">
    <property type="entry name" value="IMPDH"/>
    <property type="match status" value="1"/>
</dbReference>
<dbReference type="PROSITE" id="PS51371">
    <property type="entry name" value="CBS"/>
    <property type="match status" value="2"/>
</dbReference>
<evidence type="ECO:0000313" key="14">
    <source>
        <dbReference type="EMBL" id="OIQ97519.1"/>
    </source>
</evidence>
<comment type="subunit">
    <text evidence="3">Homotetramer.</text>
</comment>
<feature type="domain" description="CBS" evidence="13">
    <location>
        <begin position="92"/>
        <end position="149"/>
    </location>
</feature>
<dbReference type="FunFam" id="3.20.20.70:FF:000003">
    <property type="entry name" value="GMP reductase"/>
    <property type="match status" value="1"/>
</dbReference>
<dbReference type="CDD" id="cd00381">
    <property type="entry name" value="IMPDH"/>
    <property type="match status" value="1"/>
</dbReference>
<evidence type="ECO:0000256" key="6">
    <source>
        <dbReference type="ARBA" id="ARBA00022749"/>
    </source>
</evidence>
<dbReference type="SUPFAM" id="SSF54631">
    <property type="entry name" value="CBS-domain pair"/>
    <property type="match status" value="1"/>
</dbReference>
<evidence type="ECO:0000256" key="7">
    <source>
        <dbReference type="ARBA" id="ARBA00022755"/>
    </source>
</evidence>
<dbReference type="CDD" id="cd04601">
    <property type="entry name" value="CBS_pair_IMPDH"/>
    <property type="match status" value="1"/>
</dbReference>
<name>A0A1J5S020_9ZZZZ</name>
<keyword evidence="6" id="KW-0332">GMP biosynthesis</keyword>
<dbReference type="GO" id="GO:0006183">
    <property type="term" value="P:GTP biosynthetic process"/>
    <property type="evidence" value="ECO:0007669"/>
    <property type="project" value="TreeGrafter"/>
</dbReference>
<comment type="caution">
    <text evidence="14">The sequence shown here is derived from an EMBL/GenBank/DDBJ whole genome shotgun (WGS) entry which is preliminary data.</text>
</comment>
<dbReference type="PIRSF" id="PIRSF000130">
    <property type="entry name" value="IMPDH"/>
    <property type="match status" value="1"/>
</dbReference>
<dbReference type="GO" id="GO:0046872">
    <property type="term" value="F:metal ion binding"/>
    <property type="evidence" value="ECO:0007669"/>
    <property type="project" value="UniProtKB-KW"/>
</dbReference>
<protein>
    <submittedName>
        <fullName evidence="14">Inosine-5'-monophosphate dehydrogenase</fullName>
        <ecNumber evidence="14">1.1.1.205</ecNumber>
    </submittedName>
</protein>
<dbReference type="InterPro" id="IPR015875">
    <property type="entry name" value="IMP_DH/GMP_Rdtase_CS"/>
</dbReference>
<keyword evidence="10" id="KW-0520">NAD</keyword>
<evidence type="ECO:0000256" key="11">
    <source>
        <dbReference type="ARBA" id="ARBA00023122"/>
    </source>
</evidence>
<dbReference type="Gene3D" id="3.20.20.70">
    <property type="entry name" value="Aldolase class I"/>
    <property type="match status" value="1"/>
</dbReference>
<dbReference type="SMART" id="SM00116">
    <property type="entry name" value="CBS"/>
    <property type="match status" value="2"/>
</dbReference>
<comment type="similarity">
    <text evidence="2">Belongs to the IMPDH/GMPR family.</text>
</comment>
<dbReference type="InterPro" id="IPR013785">
    <property type="entry name" value="Aldolase_TIM"/>
</dbReference>
<organism evidence="14">
    <name type="scientific">mine drainage metagenome</name>
    <dbReference type="NCBI Taxonomy" id="410659"/>
    <lineage>
        <taxon>unclassified sequences</taxon>
        <taxon>metagenomes</taxon>
        <taxon>ecological metagenomes</taxon>
    </lineage>
</organism>
<dbReference type="EC" id="1.1.1.205" evidence="14"/>
<evidence type="ECO:0000259" key="13">
    <source>
        <dbReference type="PROSITE" id="PS51371"/>
    </source>
</evidence>
<dbReference type="SMART" id="SM01240">
    <property type="entry name" value="IMPDH"/>
    <property type="match status" value="1"/>
</dbReference>
<dbReference type="InterPro" id="IPR000644">
    <property type="entry name" value="CBS_dom"/>
</dbReference>
<dbReference type="InterPro" id="IPR005990">
    <property type="entry name" value="IMP_DH"/>
</dbReference>
<reference evidence="14" key="1">
    <citation type="submission" date="2016-10" db="EMBL/GenBank/DDBJ databases">
        <title>Sequence of Gallionella enrichment culture.</title>
        <authorList>
            <person name="Poehlein A."/>
            <person name="Muehling M."/>
            <person name="Daniel R."/>
        </authorList>
    </citation>
    <scope>NUCLEOTIDE SEQUENCE</scope>
</reference>
<dbReference type="GO" id="GO:0003938">
    <property type="term" value="F:IMP dehydrogenase activity"/>
    <property type="evidence" value="ECO:0007669"/>
    <property type="project" value="UniProtKB-EC"/>
</dbReference>
<keyword evidence="11" id="KW-0129">CBS domain</keyword>
<dbReference type="PROSITE" id="PS00487">
    <property type="entry name" value="IMP_DH_GMP_RED"/>
    <property type="match status" value="1"/>
</dbReference>
<gene>
    <name evidence="14" type="primary">guaB_12</name>
    <name evidence="14" type="ORF">GALL_204030</name>
</gene>
<dbReference type="PANTHER" id="PTHR11911">
    <property type="entry name" value="INOSINE-5-MONOPHOSPHATE DEHYDROGENASE RELATED"/>
    <property type="match status" value="1"/>
</dbReference>
<evidence type="ECO:0000256" key="9">
    <source>
        <dbReference type="ARBA" id="ARBA00023002"/>
    </source>
</evidence>